<evidence type="ECO:0000256" key="2">
    <source>
        <dbReference type="SAM" id="SignalP"/>
    </source>
</evidence>
<accession>A0ABZ2YXB4</accession>
<organism evidence="3 4">
    <name type="scientific">Chitinophaga caseinilytica</name>
    <dbReference type="NCBI Taxonomy" id="2267521"/>
    <lineage>
        <taxon>Bacteria</taxon>
        <taxon>Pseudomonadati</taxon>
        <taxon>Bacteroidota</taxon>
        <taxon>Chitinophagia</taxon>
        <taxon>Chitinophagales</taxon>
        <taxon>Chitinophagaceae</taxon>
        <taxon>Chitinophaga</taxon>
    </lineage>
</organism>
<dbReference type="Proteomes" id="UP001449657">
    <property type="component" value="Chromosome"/>
</dbReference>
<feature type="chain" id="PRO_5046135366" evidence="2">
    <location>
        <begin position="23"/>
        <end position="499"/>
    </location>
</feature>
<keyword evidence="4" id="KW-1185">Reference proteome</keyword>
<dbReference type="RefSeq" id="WP_341838863.1">
    <property type="nucleotide sequence ID" value="NZ_CP149792.1"/>
</dbReference>
<evidence type="ECO:0000313" key="3">
    <source>
        <dbReference type="EMBL" id="WZN44069.1"/>
    </source>
</evidence>
<evidence type="ECO:0000256" key="1">
    <source>
        <dbReference type="SAM" id="Coils"/>
    </source>
</evidence>
<keyword evidence="1" id="KW-0175">Coiled coil</keyword>
<sequence>MISRLICLFMLAGALFASSATAQSRPPLRPLKVLFVGYDPARPLPEMTRSAPGGMSKEGFIAEYPVRMPAFKALLSQYFSEVATMDCRDWKPADSNPYDVTIFDFRPNPLPQQDSARLKRRLRPAFLPDDFSRPVVFIANTAPEMGEAIGLKLDWLCLCLDADAHHLNVKHPIFNGPVAKVKPTLQLKETPEGIFHYTTGKNVPKQIPMWKVQNEGYLTSKDARVGLVARGNRFDEGPDAEMISSGVCTKDVQAVALGRHGNFFLWGFGSSPAKMTDEAKKVFVNTVAYMQQFAGKTPIARKYNDRMATTDNVREIAAAATREAYESSKVEIQQFNEQNRKEKARLDAKKAAGQAFTSQEETMYPYYGHDEEIPSWEDYLKSLTGKYHGKFGSDASAFQAYISKNFDYLYCDPTAFFTWTVDEDVAQIGVSNHSIKLLDTCIDMLRRKDREDLALKVLKRYTAENFTTAKEWGAWLSAHRKKLFFSETNGYRFVINTYN</sequence>
<proteinExistence type="predicted"/>
<evidence type="ECO:0000313" key="4">
    <source>
        <dbReference type="Proteomes" id="UP001449657"/>
    </source>
</evidence>
<feature type="signal peptide" evidence="2">
    <location>
        <begin position="1"/>
        <end position="22"/>
    </location>
</feature>
<dbReference type="EMBL" id="CP150096">
    <property type="protein sequence ID" value="WZN44069.1"/>
    <property type="molecule type" value="Genomic_DNA"/>
</dbReference>
<name>A0ABZ2YXB4_9BACT</name>
<feature type="coiled-coil region" evidence="1">
    <location>
        <begin position="325"/>
        <end position="352"/>
    </location>
</feature>
<keyword evidence="2" id="KW-0732">Signal</keyword>
<gene>
    <name evidence="3" type="ORF">WJU22_14295</name>
</gene>
<reference evidence="3 4" key="1">
    <citation type="submission" date="2024-03" db="EMBL/GenBank/DDBJ databases">
        <title>Chitinophaga caseinilytica sp. nov., a casein hydrolysing bacterium isolated from forest soil.</title>
        <authorList>
            <person name="Lee D.S."/>
            <person name="Han D.M."/>
            <person name="Baek J.H."/>
            <person name="Choi D.G."/>
            <person name="Jeon J.H."/>
            <person name="Jeon C.O."/>
        </authorList>
    </citation>
    <scope>NUCLEOTIDE SEQUENCE [LARGE SCALE GENOMIC DNA]</scope>
    <source>
        <strain evidence="3 4">KACC 19118</strain>
    </source>
</reference>
<protein>
    <submittedName>
        <fullName evidence="3">Uncharacterized protein</fullName>
    </submittedName>
</protein>